<evidence type="ECO:0000259" key="2">
    <source>
        <dbReference type="Pfam" id="PF24098"/>
    </source>
</evidence>
<keyword evidence="4" id="KW-1185">Reference proteome</keyword>
<gene>
    <name evidence="3" type="ORF">SAMN04487771_100672</name>
</gene>
<dbReference type="Pfam" id="PF24098">
    <property type="entry name" value="DUF7380"/>
    <property type="match status" value="1"/>
</dbReference>
<organism evidence="3 4">
    <name type="scientific">[Clostridium] aminophilum</name>
    <dbReference type="NCBI Taxonomy" id="1526"/>
    <lineage>
        <taxon>Bacteria</taxon>
        <taxon>Bacillati</taxon>
        <taxon>Bacillota</taxon>
        <taxon>Clostridia</taxon>
        <taxon>Lachnospirales</taxon>
        <taxon>Lachnospiraceae</taxon>
    </lineage>
</organism>
<dbReference type="RefSeq" id="WP_074648796.1">
    <property type="nucleotide sequence ID" value="NZ_FOIL01000006.1"/>
</dbReference>
<sequence>MNIYELINEIYSSSIEQHWDNLPDAFYSWNREKLEDGFDLEVFDLAKRAYEIRIIYRSDRRDCDTKQEYWKCGDASFVPFTDYELQVLNGLDWTRLPHAFKAHIYDVIWLINHKYEAAKTAAEEYYYLYHEWFDEVNWVQCVDYISRAVELATRIGISDKKEYYLTEVYKDIIRLNGDDASFLSISLIELIANQNYHCDFSILISLVDRVISNNQESMSKPHVVEQAYYQKAHLYRKLKDSKTENNVYVQYADFLMMGVENLLKKTKEEDVDKRDWFLAERDIKKAIELFQNHAAPEKALDAQKRLVEIQKEAVKHIPMHEFKYDLSKEYEIFISNYGNHNTKELIWDVIFAVSFQNKQKIREKITKRSSILSVLVPRQILGAEGQTEFVLPALDLSDENNILLHMYFRAKEDENIYGQTIGRWFIQLFRKMDLQESDLDLIFENNPIIPKGQEKDVQRGVYYGLTGHMSDALDKLAPKMENIIRNLAEMCGDLMTYYDTKKGIQKRKVLSQVFIGEKLKECIDENVLFTFDGLLQQKAGSNIRNRIGHGLNTEDECFSGDCIYFVMIVLKYCAFYCGHFIDEMERHIHNR</sequence>
<protein>
    <submittedName>
        <fullName evidence="3">Uncharacterized protein</fullName>
    </submittedName>
</protein>
<evidence type="ECO:0000313" key="4">
    <source>
        <dbReference type="Proteomes" id="UP000199820"/>
    </source>
</evidence>
<dbReference type="Pfam" id="PF13910">
    <property type="entry name" value="DUF4209"/>
    <property type="match status" value="1"/>
</dbReference>
<evidence type="ECO:0000313" key="3">
    <source>
        <dbReference type="EMBL" id="SET16104.1"/>
    </source>
</evidence>
<reference evidence="3 4" key="1">
    <citation type="submission" date="2016-10" db="EMBL/GenBank/DDBJ databases">
        <authorList>
            <person name="de Groot N.N."/>
        </authorList>
    </citation>
    <scope>NUCLEOTIDE SEQUENCE [LARGE SCALE GENOMIC DNA]</scope>
    <source>
        <strain evidence="3 4">KH1P1</strain>
    </source>
</reference>
<proteinExistence type="predicted"/>
<dbReference type="InterPro" id="IPR055804">
    <property type="entry name" value="DUF7380"/>
</dbReference>
<dbReference type="EMBL" id="FOIL01000006">
    <property type="protein sequence ID" value="SET16104.1"/>
    <property type="molecule type" value="Genomic_DNA"/>
</dbReference>
<dbReference type="OrthoDB" id="2987658at2"/>
<feature type="domain" description="DUF7380" evidence="2">
    <location>
        <begin position="98"/>
        <end position="158"/>
    </location>
</feature>
<dbReference type="AlphaFoldDB" id="A0A1I0CB42"/>
<name>A0A1I0CB42_9FIRM</name>
<dbReference type="Proteomes" id="UP000199820">
    <property type="component" value="Unassembled WGS sequence"/>
</dbReference>
<feature type="domain" description="DUF4209" evidence="1">
    <location>
        <begin position="481"/>
        <end position="569"/>
    </location>
</feature>
<dbReference type="InterPro" id="IPR025209">
    <property type="entry name" value="DUF4209"/>
</dbReference>
<accession>A0A1I0CB42</accession>
<evidence type="ECO:0000259" key="1">
    <source>
        <dbReference type="Pfam" id="PF13910"/>
    </source>
</evidence>